<organism evidence="1 2">
    <name type="scientific">Melipona bicolor</name>
    <dbReference type="NCBI Taxonomy" id="60889"/>
    <lineage>
        <taxon>Eukaryota</taxon>
        <taxon>Metazoa</taxon>
        <taxon>Ecdysozoa</taxon>
        <taxon>Arthropoda</taxon>
        <taxon>Hexapoda</taxon>
        <taxon>Insecta</taxon>
        <taxon>Pterygota</taxon>
        <taxon>Neoptera</taxon>
        <taxon>Endopterygota</taxon>
        <taxon>Hymenoptera</taxon>
        <taxon>Apocrita</taxon>
        <taxon>Aculeata</taxon>
        <taxon>Apoidea</taxon>
        <taxon>Anthophila</taxon>
        <taxon>Apidae</taxon>
        <taxon>Melipona</taxon>
    </lineage>
</organism>
<gene>
    <name evidence="1" type="ORF">K0M31_001856</name>
</gene>
<name>A0AA40KY06_9HYME</name>
<accession>A0AA40KY06</accession>
<evidence type="ECO:0000313" key="1">
    <source>
        <dbReference type="EMBL" id="KAK1137344.1"/>
    </source>
</evidence>
<keyword evidence="2" id="KW-1185">Reference proteome</keyword>
<comment type="caution">
    <text evidence="1">The sequence shown here is derived from an EMBL/GenBank/DDBJ whole genome shotgun (WGS) entry which is preliminary data.</text>
</comment>
<sequence length="56" mass="6635">MTEARKLKEEIGNIERLKDANGYQVWKFRLSLAVKAQDLYEYVIKFPSKNSKTKKE</sequence>
<dbReference type="AlphaFoldDB" id="A0AA40KY06"/>
<reference evidence="1" key="1">
    <citation type="submission" date="2021-10" db="EMBL/GenBank/DDBJ databases">
        <title>Melipona bicolor Genome sequencing and assembly.</title>
        <authorList>
            <person name="Araujo N.S."/>
            <person name="Arias M.C."/>
        </authorList>
    </citation>
    <scope>NUCLEOTIDE SEQUENCE</scope>
    <source>
        <strain evidence="1">USP_2M_L1-L4_2017</strain>
        <tissue evidence="1">Whole body</tissue>
    </source>
</reference>
<dbReference type="EMBL" id="JAHYIQ010000001">
    <property type="protein sequence ID" value="KAK1137344.1"/>
    <property type="molecule type" value="Genomic_DNA"/>
</dbReference>
<proteinExistence type="predicted"/>
<evidence type="ECO:0000313" key="2">
    <source>
        <dbReference type="Proteomes" id="UP001177670"/>
    </source>
</evidence>
<protein>
    <submittedName>
        <fullName evidence="1">Uncharacterized protein</fullName>
    </submittedName>
</protein>
<dbReference type="Proteomes" id="UP001177670">
    <property type="component" value="Unassembled WGS sequence"/>
</dbReference>